<accession>A0A7S2BR98</accession>
<dbReference type="PANTHER" id="PTHR46573">
    <property type="entry name" value="WD REPEAT, SAM AND U-BOX DOMAIN-CONTAINING PROTEIN 1"/>
    <property type="match status" value="1"/>
</dbReference>
<dbReference type="InterPro" id="IPR013083">
    <property type="entry name" value="Znf_RING/FYVE/PHD"/>
</dbReference>
<dbReference type="InterPro" id="IPR003613">
    <property type="entry name" value="Ubox_domain"/>
</dbReference>
<dbReference type="GO" id="GO:0004842">
    <property type="term" value="F:ubiquitin-protein transferase activity"/>
    <property type="evidence" value="ECO:0007669"/>
    <property type="project" value="InterPro"/>
</dbReference>
<sequence>MFRSLKMDKRFAELESKKNESKTSVTSELYWLRCRHGLIHRLKMSDASLQRKRQSWGVPFITCSENSKHVPQDMIEIHSTPTQAEIPTTEEFVTAITEDFICPLTHDIMVDPVTACDGQTYERVAIERWFDKGHSTSPMTREPLDRFALIENRVLRAIIEKSFCHLPNEMVASFMQRRHELQMHQQAKMRTERRRSKSDITESLLERRVKVQSAISHVRATHSASEVEYERLWCEWARNLYKHPVKVKYIKAVAGDKDDLFKKMIESPRVTFRTGSLYWIPAVSLKEESPEPQPLPENMTQISNEIDPRSLGALVLVPDSSSHHAGGPMLVLGDEPLQLSTILDSAESGAGGNEGEGGGGVHARVIASFSNSDRIHRCFLAKAHNQRVVNPPDRRRTKLAFSGVDVGLRVVAAPHEASSFILEGIVEPLAHLNGAYTRAADRRVGGRAAYQLQQQRAKRPNSSSGGGAVVDQEMAMDRICDQEDLSPRLTKRGLEEEKDEEIWCCFQPDMGTWVIQASSLIGTPMGYIATKNSSPWEVSASWFYPFREHPTSISPLGVVRDAVDHQNRPLLTDGTQVVRHTATREEKQDPPPQSLVNYMPSKAVEKLSTEG</sequence>
<evidence type="ECO:0000256" key="1">
    <source>
        <dbReference type="SAM" id="MobiDB-lite"/>
    </source>
</evidence>
<evidence type="ECO:0000313" key="3">
    <source>
        <dbReference type="EMBL" id="CAD9404455.1"/>
    </source>
</evidence>
<protein>
    <recommendedName>
        <fullName evidence="2">U-box domain-containing protein</fullName>
    </recommendedName>
</protein>
<dbReference type="Gene3D" id="3.30.40.10">
    <property type="entry name" value="Zinc/RING finger domain, C3HC4 (zinc finger)"/>
    <property type="match status" value="1"/>
</dbReference>
<dbReference type="SUPFAM" id="SSF57850">
    <property type="entry name" value="RING/U-box"/>
    <property type="match status" value="1"/>
</dbReference>
<dbReference type="EMBL" id="HBGS01018016">
    <property type="protein sequence ID" value="CAD9404455.1"/>
    <property type="molecule type" value="Transcribed_RNA"/>
</dbReference>
<dbReference type="InterPro" id="IPR052085">
    <property type="entry name" value="WD-SAM-U-box"/>
</dbReference>
<dbReference type="PROSITE" id="PS51698">
    <property type="entry name" value="U_BOX"/>
    <property type="match status" value="1"/>
</dbReference>
<dbReference type="SMART" id="SM00504">
    <property type="entry name" value="Ubox"/>
    <property type="match status" value="1"/>
</dbReference>
<name>A0A7S2BR98_9STRA</name>
<dbReference type="GO" id="GO:0016567">
    <property type="term" value="P:protein ubiquitination"/>
    <property type="evidence" value="ECO:0007669"/>
    <property type="project" value="InterPro"/>
</dbReference>
<feature type="region of interest" description="Disordered" evidence="1">
    <location>
        <begin position="582"/>
        <end position="611"/>
    </location>
</feature>
<evidence type="ECO:0000259" key="2">
    <source>
        <dbReference type="PROSITE" id="PS51698"/>
    </source>
</evidence>
<feature type="domain" description="U-box" evidence="2">
    <location>
        <begin position="95"/>
        <end position="169"/>
    </location>
</feature>
<organism evidence="3">
    <name type="scientific">Octactis speculum</name>
    <dbReference type="NCBI Taxonomy" id="3111310"/>
    <lineage>
        <taxon>Eukaryota</taxon>
        <taxon>Sar</taxon>
        <taxon>Stramenopiles</taxon>
        <taxon>Ochrophyta</taxon>
        <taxon>Dictyochophyceae</taxon>
        <taxon>Dictyochales</taxon>
        <taxon>Dictyochaceae</taxon>
        <taxon>Octactis</taxon>
    </lineage>
</organism>
<proteinExistence type="predicted"/>
<dbReference type="AlphaFoldDB" id="A0A7S2BR98"/>
<dbReference type="Pfam" id="PF04564">
    <property type="entry name" value="U-box"/>
    <property type="match status" value="1"/>
</dbReference>
<reference evidence="3" key="1">
    <citation type="submission" date="2021-01" db="EMBL/GenBank/DDBJ databases">
        <authorList>
            <person name="Corre E."/>
            <person name="Pelletier E."/>
            <person name="Niang G."/>
            <person name="Scheremetjew M."/>
            <person name="Finn R."/>
            <person name="Kale V."/>
            <person name="Holt S."/>
            <person name="Cochrane G."/>
            <person name="Meng A."/>
            <person name="Brown T."/>
            <person name="Cohen L."/>
        </authorList>
    </citation>
    <scope>NUCLEOTIDE SEQUENCE</scope>
    <source>
        <strain evidence="3">CCMP1381</strain>
    </source>
</reference>
<dbReference type="CDD" id="cd16655">
    <property type="entry name" value="RING-Ubox_WDSUB1-like"/>
    <property type="match status" value="1"/>
</dbReference>
<dbReference type="PANTHER" id="PTHR46573:SF1">
    <property type="entry name" value="WD REPEAT, SAM AND U-BOX DOMAIN-CONTAINING PROTEIN 1"/>
    <property type="match status" value="1"/>
</dbReference>
<gene>
    <name evidence="3" type="ORF">DSPE1174_LOCUS9473</name>
</gene>